<dbReference type="EMBL" id="MCAQ01000012">
    <property type="protein sequence ID" value="RKF36925.1"/>
    <property type="molecule type" value="Genomic_DNA"/>
</dbReference>
<dbReference type="Pfam" id="PF20001">
    <property type="entry name" value="DUF6428"/>
    <property type="match status" value="1"/>
</dbReference>
<proteinExistence type="predicted"/>
<accession>A0A420FVD5</accession>
<protein>
    <submittedName>
        <fullName evidence="1">Uncharacterized protein</fullName>
    </submittedName>
</protein>
<organism evidence="1 2">
    <name type="scientific">Sphingobacterium siyangense</name>
    <dbReference type="NCBI Taxonomy" id="459529"/>
    <lineage>
        <taxon>Bacteria</taxon>
        <taxon>Pseudomonadati</taxon>
        <taxon>Bacteroidota</taxon>
        <taxon>Sphingobacteriia</taxon>
        <taxon>Sphingobacteriales</taxon>
        <taxon>Sphingobacteriaceae</taxon>
        <taxon>Sphingobacterium</taxon>
    </lineage>
</organism>
<name>A0A420FVD5_9SPHI</name>
<dbReference type="Proteomes" id="UP000286402">
    <property type="component" value="Unassembled WGS sequence"/>
</dbReference>
<dbReference type="InterPro" id="IPR045534">
    <property type="entry name" value="DUF6428"/>
</dbReference>
<dbReference type="AlphaFoldDB" id="A0A420FVD5"/>
<gene>
    <name evidence="1" type="ORF">BCY89_04480</name>
</gene>
<evidence type="ECO:0000313" key="1">
    <source>
        <dbReference type="EMBL" id="RKF36925.1"/>
    </source>
</evidence>
<keyword evidence="2" id="KW-1185">Reference proteome</keyword>
<sequence>MNSSAFINWETFKTQLQQNPNQILQFEYAAGKWVDPSYHITEIKQAPIVSVDCGGVMNSWTEIIVQLWEPRETEEGRAMQASKAMSIVDIVEKKLPLNPNAIVKIEFGNSQFDTRQMYPGNFTVSGQDLIVNLTPDYTQCKAINRGGSCGNTSAGEECCAPVAKAEPVKLEMVNLAADGPVCKPGGGCC</sequence>
<dbReference type="RefSeq" id="WP_120334059.1">
    <property type="nucleotide sequence ID" value="NZ_MCAQ01000012.1"/>
</dbReference>
<comment type="caution">
    <text evidence="1">The sequence shown here is derived from an EMBL/GenBank/DDBJ whole genome shotgun (WGS) entry which is preliminary data.</text>
</comment>
<evidence type="ECO:0000313" key="2">
    <source>
        <dbReference type="Proteomes" id="UP000286402"/>
    </source>
</evidence>
<reference evidence="1 2" key="1">
    <citation type="submission" date="2016-07" db="EMBL/GenBank/DDBJ databases">
        <title>Genome analysis of Sphingobacterium siyangense T12B17.</title>
        <authorList>
            <person name="Xu D."/>
            <person name="Su Y."/>
            <person name="Zheng S."/>
        </authorList>
    </citation>
    <scope>NUCLEOTIDE SEQUENCE [LARGE SCALE GENOMIC DNA]</scope>
    <source>
        <strain evidence="1 2">T12B17</strain>
    </source>
</reference>